<evidence type="ECO:0000313" key="11">
    <source>
        <dbReference type="EMBL" id="CAJ0947785.1"/>
    </source>
</evidence>
<evidence type="ECO:0000256" key="1">
    <source>
        <dbReference type="ARBA" id="ARBA00004167"/>
    </source>
</evidence>
<keyword evidence="4" id="KW-0130">Cell adhesion</keyword>
<evidence type="ECO:0000256" key="6">
    <source>
        <dbReference type="ARBA" id="ARBA00023136"/>
    </source>
</evidence>
<organism evidence="11 12">
    <name type="scientific">Ranitomeya imitator</name>
    <name type="common">mimic poison frog</name>
    <dbReference type="NCBI Taxonomy" id="111125"/>
    <lineage>
        <taxon>Eukaryota</taxon>
        <taxon>Metazoa</taxon>
        <taxon>Chordata</taxon>
        <taxon>Craniata</taxon>
        <taxon>Vertebrata</taxon>
        <taxon>Euteleostomi</taxon>
        <taxon>Amphibia</taxon>
        <taxon>Batrachia</taxon>
        <taxon>Anura</taxon>
        <taxon>Neobatrachia</taxon>
        <taxon>Hyloidea</taxon>
        <taxon>Dendrobatidae</taxon>
        <taxon>Dendrobatinae</taxon>
        <taxon>Ranitomeya</taxon>
    </lineage>
</organism>
<name>A0ABN9LQ61_9NEOB</name>
<dbReference type="Pfam" id="PF08205">
    <property type="entry name" value="C2-set_2"/>
    <property type="match status" value="1"/>
</dbReference>
<evidence type="ECO:0000256" key="8">
    <source>
        <dbReference type="ARBA" id="ARBA00038361"/>
    </source>
</evidence>
<evidence type="ECO:0000256" key="3">
    <source>
        <dbReference type="ARBA" id="ARBA00022734"/>
    </source>
</evidence>
<keyword evidence="7" id="KW-1015">Disulfide bond</keyword>
<feature type="transmembrane region" description="Helical" evidence="9">
    <location>
        <begin position="253"/>
        <end position="276"/>
    </location>
</feature>
<dbReference type="PROSITE" id="PS50835">
    <property type="entry name" value="IG_LIKE"/>
    <property type="match status" value="1"/>
</dbReference>
<evidence type="ECO:0000256" key="5">
    <source>
        <dbReference type="ARBA" id="ARBA00022989"/>
    </source>
</evidence>
<dbReference type="PANTHER" id="PTHR12035">
    <property type="entry name" value="SIALIC ACID BINDING IMMUNOGLOBULIN-LIKE LECTIN"/>
    <property type="match status" value="1"/>
</dbReference>
<dbReference type="EMBL" id="CAUEEQ010027246">
    <property type="protein sequence ID" value="CAJ0947785.1"/>
    <property type="molecule type" value="Genomic_DNA"/>
</dbReference>
<keyword evidence="3" id="KW-0430">Lectin</keyword>
<dbReference type="InterPro" id="IPR013162">
    <property type="entry name" value="CD80_C2-set"/>
</dbReference>
<dbReference type="SMART" id="SM00409">
    <property type="entry name" value="IG"/>
    <property type="match status" value="2"/>
</dbReference>
<evidence type="ECO:0000259" key="10">
    <source>
        <dbReference type="PROSITE" id="PS50835"/>
    </source>
</evidence>
<dbReference type="Pfam" id="PF07686">
    <property type="entry name" value="V-set"/>
    <property type="match status" value="1"/>
</dbReference>
<comment type="similarity">
    <text evidence="8">Belongs to the immunoglobulin superfamily. SIGLEC (sialic acid binding Ig-like lectin) family.</text>
</comment>
<proteinExistence type="inferred from homology"/>
<dbReference type="InterPro" id="IPR007110">
    <property type="entry name" value="Ig-like_dom"/>
</dbReference>
<keyword evidence="6 9" id="KW-0472">Membrane</keyword>
<keyword evidence="12" id="KW-1185">Reference proteome</keyword>
<dbReference type="Gene3D" id="2.60.40.10">
    <property type="entry name" value="Immunoglobulins"/>
    <property type="match status" value="2"/>
</dbReference>
<keyword evidence="5 9" id="KW-1133">Transmembrane helix</keyword>
<dbReference type="InterPro" id="IPR013783">
    <property type="entry name" value="Ig-like_fold"/>
</dbReference>
<dbReference type="InterPro" id="IPR036179">
    <property type="entry name" value="Ig-like_dom_sf"/>
</dbReference>
<evidence type="ECO:0000256" key="7">
    <source>
        <dbReference type="ARBA" id="ARBA00023157"/>
    </source>
</evidence>
<dbReference type="InterPro" id="IPR051036">
    <property type="entry name" value="SIGLEC"/>
</dbReference>
<accession>A0ABN9LQ61</accession>
<dbReference type="SUPFAM" id="SSF48726">
    <property type="entry name" value="Immunoglobulin"/>
    <property type="match status" value="2"/>
</dbReference>
<sequence>MDDGEEQRGWRDVGSQFNQGFAITAPRNVVVQAGLCVHIPCSFKLPSVFTISRNARGIWFRGNFLSSQTVAVKSSFELPNKRDRFFLTGDVWRGDCSLMINDAREQDADSYSFRIEDGSGVFPFYDFSTLLRVIELSDKPEISPAGKIIVGQETTLSCTSPGICSGISPSIKWEGKLKMKTEKIYAINNEDGTIIHRSNVTFVPSAEDDQLSLTCKVTFENNVTTSRSISLNVEGAIQKDIPMPVCRSIDSGIIAAMAIGNVVILILIFVGTYYFLKRDMAKRSLGN</sequence>
<evidence type="ECO:0000256" key="2">
    <source>
        <dbReference type="ARBA" id="ARBA00022692"/>
    </source>
</evidence>
<dbReference type="PANTHER" id="PTHR12035:SF125">
    <property type="entry name" value="SIALIC ACID-BINDING IG-LIKE LECTIN 5"/>
    <property type="match status" value="1"/>
</dbReference>
<dbReference type="Proteomes" id="UP001176940">
    <property type="component" value="Unassembled WGS sequence"/>
</dbReference>
<evidence type="ECO:0000313" key="12">
    <source>
        <dbReference type="Proteomes" id="UP001176940"/>
    </source>
</evidence>
<dbReference type="InterPro" id="IPR013106">
    <property type="entry name" value="Ig_V-set"/>
</dbReference>
<protein>
    <recommendedName>
        <fullName evidence="10">Ig-like domain-containing protein</fullName>
    </recommendedName>
</protein>
<gene>
    <name evidence="11" type="ORF">RIMI_LOCUS11823643</name>
</gene>
<keyword evidence="2 9" id="KW-0812">Transmembrane</keyword>
<feature type="domain" description="Ig-like" evidence="10">
    <location>
        <begin position="140"/>
        <end position="230"/>
    </location>
</feature>
<dbReference type="InterPro" id="IPR003599">
    <property type="entry name" value="Ig_sub"/>
</dbReference>
<reference evidence="11" key="1">
    <citation type="submission" date="2023-07" db="EMBL/GenBank/DDBJ databases">
        <authorList>
            <person name="Stuckert A."/>
        </authorList>
    </citation>
    <scope>NUCLEOTIDE SEQUENCE</scope>
</reference>
<comment type="caution">
    <text evidence="11">The sequence shown here is derived from an EMBL/GenBank/DDBJ whole genome shotgun (WGS) entry which is preliminary data.</text>
</comment>
<evidence type="ECO:0000256" key="4">
    <source>
        <dbReference type="ARBA" id="ARBA00022889"/>
    </source>
</evidence>
<comment type="subcellular location">
    <subcellularLocation>
        <location evidence="1">Membrane</location>
        <topology evidence="1">Single-pass membrane protein</topology>
    </subcellularLocation>
</comment>
<evidence type="ECO:0000256" key="9">
    <source>
        <dbReference type="SAM" id="Phobius"/>
    </source>
</evidence>